<accession>A0A927D5L5</accession>
<dbReference type="Gene3D" id="3.40.50.300">
    <property type="entry name" value="P-loop containing nucleotide triphosphate hydrolases"/>
    <property type="match status" value="3"/>
</dbReference>
<reference evidence="1" key="1">
    <citation type="submission" date="2020-08" db="EMBL/GenBank/DDBJ databases">
        <title>Sulfitobacter aestuariivivens sp. nov., isolated from a tidal flat.</title>
        <authorList>
            <person name="Park S."/>
            <person name="Yoon J.-H."/>
        </authorList>
    </citation>
    <scope>NUCLEOTIDE SEQUENCE</scope>
    <source>
        <strain evidence="1">TSTF-M16</strain>
    </source>
</reference>
<keyword evidence="2" id="KW-1185">Reference proteome</keyword>
<dbReference type="SUPFAM" id="SSF52540">
    <property type="entry name" value="P-loop containing nucleoside triphosphate hydrolases"/>
    <property type="match status" value="1"/>
</dbReference>
<dbReference type="EMBL" id="JACTAG010000001">
    <property type="protein sequence ID" value="MBD3663672.1"/>
    <property type="molecule type" value="Genomic_DNA"/>
</dbReference>
<protein>
    <submittedName>
        <fullName evidence="1">Nucleoside triphosphate hydrolase</fullName>
    </submittedName>
</protein>
<evidence type="ECO:0000313" key="1">
    <source>
        <dbReference type="EMBL" id="MBD3663672.1"/>
    </source>
</evidence>
<dbReference type="AlphaFoldDB" id="A0A927D5L5"/>
<dbReference type="RefSeq" id="WP_191074615.1">
    <property type="nucleotide sequence ID" value="NZ_JACTAG010000001.1"/>
</dbReference>
<name>A0A927D5L5_9RHOB</name>
<sequence>MTNWTPDIETLCDDILARPAKGRRRLVALAGPPASGKSTLAEAVVTALKDTGQTAALVPMDGFHLDNRLLEPMGLLPRKGAPETFDALGFVRLVQALATEDHVAYPVFDRARDCAIAGAGMVGPDVQTVVVEGNYLLLDRQPWSTLHPFWDVSMMLSVPMDELRRRLIARWLHYGLAENDAVARAQGNDLPNAKVVLAGSRAELIVKSA</sequence>
<gene>
    <name evidence="1" type="ORF">H9Q16_07045</name>
</gene>
<keyword evidence="1" id="KW-0378">Hydrolase</keyword>
<dbReference type="PANTHER" id="PTHR10285">
    <property type="entry name" value="URIDINE KINASE"/>
    <property type="match status" value="1"/>
</dbReference>
<dbReference type="InterPro" id="IPR027417">
    <property type="entry name" value="P-loop_NTPase"/>
</dbReference>
<dbReference type="GO" id="GO:0016787">
    <property type="term" value="F:hydrolase activity"/>
    <property type="evidence" value="ECO:0007669"/>
    <property type="project" value="UniProtKB-KW"/>
</dbReference>
<comment type="caution">
    <text evidence="1">The sequence shown here is derived from an EMBL/GenBank/DDBJ whole genome shotgun (WGS) entry which is preliminary data.</text>
</comment>
<dbReference type="Proteomes" id="UP000635142">
    <property type="component" value="Unassembled WGS sequence"/>
</dbReference>
<evidence type="ECO:0000313" key="2">
    <source>
        <dbReference type="Proteomes" id="UP000635142"/>
    </source>
</evidence>
<organism evidence="1 2">
    <name type="scientific">Sulfitobacter aestuariivivens</name>
    <dbReference type="NCBI Taxonomy" id="2766981"/>
    <lineage>
        <taxon>Bacteria</taxon>
        <taxon>Pseudomonadati</taxon>
        <taxon>Pseudomonadota</taxon>
        <taxon>Alphaproteobacteria</taxon>
        <taxon>Rhodobacterales</taxon>
        <taxon>Roseobacteraceae</taxon>
        <taxon>Sulfitobacter</taxon>
    </lineage>
</organism>
<dbReference type="NCBIfam" id="NF006746">
    <property type="entry name" value="PRK09270.1-5"/>
    <property type="match status" value="1"/>
</dbReference>
<proteinExistence type="predicted"/>